<dbReference type="Pfam" id="PF00459">
    <property type="entry name" value="Inositol_P"/>
    <property type="match status" value="1"/>
</dbReference>
<dbReference type="RefSeq" id="WP_237853847.1">
    <property type="nucleotide sequence ID" value="NZ_JAKLWS010000010.1"/>
</dbReference>
<dbReference type="InterPro" id="IPR000760">
    <property type="entry name" value="Inositol_monophosphatase-like"/>
</dbReference>
<organism evidence="4 5">
    <name type="scientific">Rhodohalobacter sulfatireducens</name>
    <dbReference type="NCBI Taxonomy" id="2911366"/>
    <lineage>
        <taxon>Bacteria</taxon>
        <taxon>Pseudomonadati</taxon>
        <taxon>Balneolota</taxon>
        <taxon>Balneolia</taxon>
        <taxon>Balneolales</taxon>
        <taxon>Balneolaceae</taxon>
        <taxon>Rhodohalobacter</taxon>
    </lineage>
</organism>
<evidence type="ECO:0000256" key="2">
    <source>
        <dbReference type="ARBA" id="ARBA00022801"/>
    </source>
</evidence>
<keyword evidence="5" id="KW-1185">Reference proteome</keyword>
<dbReference type="Gene3D" id="3.40.190.80">
    <property type="match status" value="1"/>
</dbReference>
<dbReference type="SUPFAM" id="SSF56655">
    <property type="entry name" value="Carbohydrate phosphatase"/>
    <property type="match status" value="1"/>
</dbReference>
<keyword evidence="1" id="KW-0479">Metal-binding</keyword>
<comment type="caution">
    <text evidence="4">The sequence shown here is derived from an EMBL/GenBank/DDBJ whole genome shotgun (WGS) entry which is preliminary data.</text>
</comment>
<dbReference type="Proteomes" id="UP001165366">
    <property type="component" value="Unassembled WGS sequence"/>
</dbReference>
<evidence type="ECO:0000256" key="3">
    <source>
        <dbReference type="ARBA" id="ARBA00022842"/>
    </source>
</evidence>
<dbReference type="PROSITE" id="PS00629">
    <property type="entry name" value="IMP_1"/>
    <property type="match status" value="1"/>
</dbReference>
<evidence type="ECO:0000313" key="4">
    <source>
        <dbReference type="EMBL" id="MCG2588858.1"/>
    </source>
</evidence>
<accession>A0ABS9KDE1</accession>
<evidence type="ECO:0000313" key="5">
    <source>
        <dbReference type="Proteomes" id="UP001165366"/>
    </source>
</evidence>
<keyword evidence="2" id="KW-0378">Hydrolase</keyword>
<reference evidence="4" key="2">
    <citation type="submission" date="2024-05" db="EMBL/GenBank/DDBJ databases">
        <title>Rhodohalobacter halophilus gen. nov., sp. nov., a moderately halophilic member of the family Balneolaceae.</title>
        <authorList>
            <person name="Xia J."/>
        </authorList>
    </citation>
    <scope>NUCLEOTIDE SEQUENCE</scope>
    <source>
        <strain evidence="4">WB101</strain>
    </source>
</reference>
<reference evidence="4" key="1">
    <citation type="submission" date="2022-01" db="EMBL/GenBank/DDBJ databases">
        <authorList>
            <person name="Wang Y."/>
        </authorList>
    </citation>
    <scope>NUCLEOTIDE SEQUENCE</scope>
    <source>
        <strain evidence="4">WB101</strain>
    </source>
</reference>
<dbReference type="PANTHER" id="PTHR20854:SF4">
    <property type="entry name" value="INOSITOL-1-MONOPHOSPHATASE-RELATED"/>
    <property type="match status" value="1"/>
</dbReference>
<dbReference type="Gene3D" id="3.30.540.10">
    <property type="entry name" value="Fructose-1,6-Bisphosphatase, subunit A, domain 1"/>
    <property type="match status" value="1"/>
</dbReference>
<dbReference type="PRINTS" id="PR00377">
    <property type="entry name" value="IMPHPHTASES"/>
</dbReference>
<dbReference type="InterPro" id="IPR020583">
    <property type="entry name" value="Inositol_monoP_metal-BS"/>
</dbReference>
<gene>
    <name evidence="4" type="ORF">L6773_09790</name>
</gene>
<sequence length="279" mass="31087">MLGKEIAAILEEINSMIVENFHSAHEITVKSDESIVTKTDREVEEILIPKLNELLPNSVIIGEESAPSEPEEIGRSFQSEYLWAVDPIDGTTNFASGIPNFAVSVGLLKQNEDGFEPIAGGISFPAMSKIYYTHEGKTLCRDLLTNQEEEIIFREQQPLSTIMLPNHLALQLNLDPKNRFVGNLRFMGSSAADLVFLSLGKASATCTIAHIWDVAAGFAIAKTQNIFPKLLSTGQIKINLTRDDFLYGEAKINWRLKNPLALCDDEYFSDVQELFNNHK</sequence>
<evidence type="ECO:0000256" key="1">
    <source>
        <dbReference type="ARBA" id="ARBA00022723"/>
    </source>
</evidence>
<protein>
    <submittedName>
        <fullName evidence="4">Inositol monophosphatase family protein</fullName>
    </submittedName>
</protein>
<dbReference type="CDD" id="cd01637">
    <property type="entry name" value="IMPase_like"/>
    <property type="match status" value="1"/>
</dbReference>
<name>A0ABS9KDE1_9BACT</name>
<dbReference type="EMBL" id="JAKLWS010000010">
    <property type="protein sequence ID" value="MCG2588858.1"/>
    <property type="molecule type" value="Genomic_DNA"/>
</dbReference>
<keyword evidence="3" id="KW-0460">Magnesium</keyword>
<dbReference type="PANTHER" id="PTHR20854">
    <property type="entry name" value="INOSITOL MONOPHOSPHATASE"/>
    <property type="match status" value="1"/>
</dbReference>
<proteinExistence type="predicted"/>